<dbReference type="EMBL" id="CZQE01000386">
    <property type="protein sequence ID" value="CUS46695.1"/>
    <property type="molecule type" value="Genomic_DNA"/>
</dbReference>
<organism evidence="1">
    <name type="scientific">hydrothermal vent metagenome</name>
    <dbReference type="NCBI Taxonomy" id="652676"/>
    <lineage>
        <taxon>unclassified sequences</taxon>
        <taxon>metagenomes</taxon>
        <taxon>ecological metagenomes</taxon>
    </lineage>
</organism>
<sequence>MLASLGLGGDGDEIDAIERVEHAFGIMLDTTDAPTWRTVGDVWTSLLKELPKESVTEPETWRRFCIAIAWETDADPAAVTGHTTLLA</sequence>
<proteinExistence type="predicted"/>
<reference evidence="1" key="1">
    <citation type="submission" date="2015-10" db="EMBL/GenBank/DDBJ databases">
        <authorList>
            <person name="Gilbert D.G."/>
        </authorList>
    </citation>
    <scope>NUCLEOTIDE SEQUENCE</scope>
</reference>
<evidence type="ECO:0000313" key="1">
    <source>
        <dbReference type="EMBL" id="CUS46695.1"/>
    </source>
</evidence>
<protein>
    <submittedName>
        <fullName evidence="1">Uncharacterized protein</fullName>
    </submittedName>
</protein>
<name>A0A160TN41_9ZZZZ</name>
<gene>
    <name evidence="1" type="ORF">MGWOODY_Smn2169</name>
</gene>
<dbReference type="AlphaFoldDB" id="A0A160TN41"/>
<accession>A0A160TN41</accession>